<accession>A0ABU6WFY6</accession>
<reference evidence="2 3" key="1">
    <citation type="journal article" date="2023" name="Plants (Basel)">
        <title>Bridging the Gap: Combining Genomics and Transcriptomics Approaches to Understand Stylosanthes scabra, an Orphan Legume from the Brazilian Caatinga.</title>
        <authorList>
            <person name="Ferreira-Neto J.R.C."/>
            <person name="da Silva M.D."/>
            <person name="Binneck E."/>
            <person name="de Melo N.F."/>
            <person name="da Silva R.H."/>
            <person name="de Melo A.L.T.M."/>
            <person name="Pandolfi V."/>
            <person name="Bustamante F.O."/>
            <person name="Brasileiro-Vidal A.C."/>
            <person name="Benko-Iseppon A.M."/>
        </authorList>
    </citation>
    <scope>NUCLEOTIDE SEQUENCE [LARGE SCALE GENOMIC DNA]</scope>
    <source>
        <tissue evidence="2">Leaves</tissue>
    </source>
</reference>
<keyword evidence="3" id="KW-1185">Reference proteome</keyword>
<evidence type="ECO:0000256" key="1">
    <source>
        <dbReference type="SAM" id="MobiDB-lite"/>
    </source>
</evidence>
<evidence type="ECO:0000313" key="3">
    <source>
        <dbReference type="Proteomes" id="UP001341840"/>
    </source>
</evidence>
<feature type="compositionally biased region" description="Acidic residues" evidence="1">
    <location>
        <begin position="152"/>
        <end position="167"/>
    </location>
</feature>
<proteinExistence type="predicted"/>
<name>A0ABU6WFY6_9FABA</name>
<evidence type="ECO:0008006" key="4">
    <source>
        <dbReference type="Google" id="ProtNLM"/>
    </source>
</evidence>
<gene>
    <name evidence="2" type="ORF">PIB30_045645</name>
</gene>
<dbReference type="EMBL" id="JASCZI010181522">
    <property type="protein sequence ID" value="MED6184251.1"/>
    <property type="molecule type" value="Genomic_DNA"/>
</dbReference>
<comment type="caution">
    <text evidence="2">The sequence shown here is derived from an EMBL/GenBank/DDBJ whole genome shotgun (WGS) entry which is preliminary data.</text>
</comment>
<sequence>MANEEQDVVDRQVVYIDPLDVEGIDVDNLNMVGKVLTDKEISYNSIRAAIMGMWGNLDGVVISDVAKNKIWNGVESIYAVRHNFMHLWVQMHGVPLSYMNKLTAEKLGRAIGTGDNKKYCKLPMAVAHWDPLKPRYTSGLSTRRPPPLVDIQEQEAEVELGDSDDSS</sequence>
<feature type="region of interest" description="Disordered" evidence="1">
    <location>
        <begin position="136"/>
        <end position="167"/>
    </location>
</feature>
<dbReference type="Proteomes" id="UP001341840">
    <property type="component" value="Unassembled WGS sequence"/>
</dbReference>
<evidence type="ECO:0000313" key="2">
    <source>
        <dbReference type="EMBL" id="MED6184251.1"/>
    </source>
</evidence>
<organism evidence="2 3">
    <name type="scientific">Stylosanthes scabra</name>
    <dbReference type="NCBI Taxonomy" id="79078"/>
    <lineage>
        <taxon>Eukaryota</taxon>
        <taxon>Viridiplantae</taxon>
        <taxon>Streptophyta</taxon>
        <taxon>Embryophyta</taxon>
        <taxon>Tracheophyta</taxon>
        <taxon>Spermatophyta</taxon>
        <taxon>Magnoliopsida</taxon>
        <taxon>eudicotyledons</taxon>
        <taxon>Gunneridae</taxon>
        <taxon>Pentapetalae</taxon>
        <taxon>rosids</taxon>
        <taxon>fabids</taxon>
        <taxon>Fabales</taxon>
        <taxon>Fabaceae</taxon>
        <taxon>Papilionoideae</taxon>
        <taxon>50 kb inversion clade</taxon>
        <taxon>dalbergioids sensu lato</taxon>
        <taxon>Dalbergieae</taxon>
        <taxon>Pterocarpus clade</taxon>
        <taxon>Stylosanthes</taxon>
    </lineage>
</organism>
<protein>
    <recommendedName>
        <fullName evidence="4">DUF4283 domain-containing protein</fullName>
    </recommendedName>
</protein>